<accession>A0A0E9UGC8</accession>
<organism evidence="1">
    <name type="scientific">Anguilla anguilla</name>
    <name type="common">European freshwater eel</name>
    <name type="synonym">Muraena anguilla</name>
    <dbReference type="NCBI Taxonomy" id="7936"/>
    <lineage>
        <taxon>Eukaryota</taxon>
        <taxon>Metazoa</taxon>
        <taxon>Chordata</taxon>
        <taxon>Craniata</taxon>
        <taxon>Vertebrata</taxon>
        <taxon>Euteleostomi</taxon>
        <taxon>Actinopterygii</taxon>
        <taxon>Neopterygii</taxon>
        <taxon>Teleostei</taxon>
        <taxon>Anguilliformes</taxon>
        <taxon>Anguillidae</taxon>
        <taxon>Anguilla</taxon>
    </lineage>
</organism>
<reference evidence="1" key="2">
    <citation type="journal article" date="2015" name="Fish Shellfish Immunol.">
        <title>Early steps in the European eel (Anguilla anguilla)-Vibrio vulnificus interaction in the gills: Role of the RtxA13 toxin.</title>
        <authorList>
            <person name="Callol A."/>
            <person name="Pajuelo D."/>
            <person name="Ebbesson L."/>
            <person name="Teles M."/>
            <person name="MacKenzie S."/>
            <person name="Amaro C."/>
        </authorList>
    </citation>
    <scope>NUCLEOTIDE SEQUENCE</scope>
</reference>
<sequence>MTRLMENFTLKKTKLMQINLLWPEYRLVWCG</sequence>
<evidence type="ECO:0000313" key="1">
    <source>
        <dbReference type="EMBL" id="JAH64817.1"/>
    </source>
</evidence>
<dbReference type="EMBL" id="GBXM01043760">
    <property type="protein sequence ID" value="JAH64817.1"/>
    <property type="molecule type" value="Transcribed_RNA"/>
</dbReference>
<reference evidence="1" key="1">
    <citation type="submission" date="2014-11" db="EMBL/GenBank/DDBJ databases">
        <authorList>
            <person name="Amaro Gonzalez C."/>
        </authorList>
    </citation>
    <scope>NUCLEOTIDE SEQUENCE</scope>
</reference>
<dbReference type="AlphaFoldDB" id="A0A0E9UGC8"/>
<name>A0A0E9UGC8_ANGAN</name>
<protein>
    <submittedName>
        <fullName evidence="1">Uncharacterized protein</fullName>
    </submittedName>
</protein>
<proteinExistence type="predicted"/>